<dbReference type="OrthoDB" id="2796825at2759"/>
<evidence type="ECO:0000256" key="1">
    <source>
        <dbReference type="SAM" id="Phobius"/>
    </source>
</evidence>
<evidence type="ECO:0008006" key="4">
    <source>
        <dbReference type="Google" id="ProtNLM"/>
    </source>
</evidence>
<feature type="transmembrane region" description="Helical" evidence="1">
    <location>
        <begin position="246"/>
        <end position="265"/>
    </location>
</feature>
<keyword evidence="3" id="KW-1185">Reference proteome</keyword>
<dbReference type="InParanoid" id="A0A0D0DFR7"/>
<keyword evidence="1" id="KW-0812">Transmembrane</keyword>
<accession>A0A0D0DFR7</accession>
<feature type="transmembrane region" description="Helical" evidence="1">
    <location>
        <begin position="51"/>
        <end position="74"/>
    </location>
</feature>
<dbReference type="HOGENOM" id="CLU_044614_0_0_1"/>
<feature type="transmembrane region" description="Helical" evidence="1">
    <location>
        <begin position="173"/>
        <end position="192"/>
    </location>
</feature>
<dbReference type="EMBL" id="KN824977">
    <property type="protein sequence ID" value="KIK96607.1"/>
    <property type="molecule type" value="Genomic_DNA"/>
</dbReference>
<proteinExistence type="predicted"/>
<organism evidence="2 3">
    <name type="scientific">Paxillus rubicundulus Ve08.2h10</name>
    <dbReference type="NCBI Taxonomy" id="930991"/>
    <lineage>
        <taxon>Eukaryota</taxon>
        <taxon>Fungi</taxon>
        <taxon>Dikarya</taxon>
        <taxon>Basidiomycota</taxon>
        <taxon>Agaricomycotina</taxon>
        <taxon>Agaricomycetes</taxon>
        <taxon>Agaricomycetidae</taxon>
        <taxon>Boletales</taxon>
        <taxon>Paxilineae</taxon>
        <taxon>Paxillaceae</taxon>
        <taxon>Paxillus</taxon>
    </lineage>
</organism>
<feature type="transmembrane region" description="Helical" evidence="1">
    <location>
        <begin position="213"/>
        <end position="240"/>
    </location>
</feature>
<reference evidence="3" key="2">
    <citation type="submission" date="2015-01" db="EMBL/GenBank/DDBJ databases">
        <title>Evolutionary Origins and Diversification of the Mycorrhizal Mutualists.</title>
        <authorList>
            <consortium name="DOE Joint Genome Institute"/>
            <consortium name="Mycorrhizal Genomics Consortium"/>
            <person name="Kohler A."/>
            <person name="Kuo A."/>
            <person name="Nagy L.G."/>
            <person name="Floudas D."/>
            <person name="Copeland A."/>
            <person name="Barry K.W."/>
            <person name="Cichocki N."/>
            <person name="Veneault-Fourrey C."/>
            <person name="LaButti K."/>
            <person name="Lindquist E.A."/>
            <person name="Lipzen A."/>
            <person name="Lundell T."/>
            <person name="Morin E."/>
            <person name="Murat C."/>
            <person name="Riley R."/>
            <person name="Ohm R."/>
            <person name="Sun H."/>
            <person name="Tunlid A."/>
            <person name="Henrissat B."/>
            <person name="Grigoriev I.V."/>
            <person name="Hibbett D.S."/>
            <person name="Martin F."/>
        </authorList>
    </citation>
    <scope>NUCLEOTIDE SEQUENCE [LARGE SCALE GENOMIC DNA]</scope>
    <source>
        <strain evidence="3">Ve08.2h10</strain>
    </source>
</reference>
<evidence type="ECO:0000313" key="3">
    <source>
        <dbReference type="Proteomes" id="UP000054538"/>
    </source>
</evidence>
<dbReference type="Proteomes" id="UP000054538">
    <property type="component" value="Unassembled WGS sequence"/>
</dbReference>
<keyword evidence="1" id="KW-1133">Transmembrane helix</keyword>
<dbReference type="AlphaFoldDB" id="A0A0D0DFR7"/>
<sequence>MSETISNDVPIQTNAYVAINLEDVLYGIEFILYFKTMQILLSNRDRNKSDLFYAFFSTMMFFLTSVWVVSQAIFGEKTWIQHRDYPGGPGGQWANHLSDWYMDFGSTSAIVLQLMTDALMIHRCRNVWNSYRVITVPSILWVITLALGIAVLWASCSPGGDFFSAGLASTLGLAYYSISVFLNITVSSIICFRMMRHAMKVKEQLGNEYASAYFVVVSIVVESVLPYALSGLAFLVSSGIGSQSSITFFCVYILVMCISSQVLILRVIMGRAWNKDTGPPQVTTIKFSPDSIGRSQIIDESDPSVHLQVSSKVYLADSENIV</sequence>
<gene>
    <name evidence="2" type="ORF">PAXRUDRAFT_293772</name>
</gene>
<reference evidence="2 3" key="1">
    <citation type="submission" date="2014-04" db="EMBL/GenBank/DDBJ databases">
        <authorList>
            <consortium name="DOE Joint Genome Institute"/>
            <person name="Kuo A."/>
            <person name="Kohler A."/>
            <person name="Jargeat P."/>
            <person name="Nagy L.G."/>
            <person name="Floudas D."/>
            <person name="Copeland A."/>
            <person name="Barry K.W."/>
            <person name="Cichocki N."/>
            <person name="Veneault-Fourrey C."/>
            <person name="LaButti K."/>
            <person name="Lindquist E.A."/>
            <person name="Lipzen A."/>
            <person name="Lundell T."/>
            <person name="Morin E."/>
            <person name="Murat C."/>
            <person name="Sun H."/>
            <person name="Tunlid A."/>
            <person name="Henrissat B."/>
            <person name="Grigoriev I.V."/>
            <person name="Hibbett D.S."/>
            <person name="Martin F."/>
            <person name="Nordberg H.P."/>
            <person name="Cantor M.N."/>
            <person name="Hua S.X."/>
        </authorList>
    </citation>
    <scope>NUCLEOTIDE SEQUENCE [LARGE SCALE GENOMIC DNA]</scope>
    <source>
        <strain evidence="2 3">Ve08.2h10</strain>
    </source>
</reference>
<evidence type="ECO:0000313" key="2">
    <source>
        <dbReference type="EMBL" id="KIK96607.1"/>
    </source>
</evidence>
<protein>
    <recommendedName>
        <fullName evidence="4">Chitin synthase export chaperone</fullName>
    </recommendedName>
</protein>
<keyword evidence="1" id="KW-0472">Membrane</keyword>
<feature type="transmembrane region" description="Helical" evidence="1">
    <location>
        <begin position="133"/>
        <end position="153"/>
    </location>
</feature>
<name>A0A0D0DFR7_9AGAM</name>